<evidence type="ECO:0000313" key="2">
    <source>
        <dbReference type="Proteomes" id="UP000823775"/>
    </source>
</evidence>
<reference evidence="1 2" key="1">
    <citation type="journal article" date="2021" name="BMC Genomics">
        <title>Datura genome reveals duplications of psychoactive alkaloid biosynthetic genes and high mutation rate following tissue culture.</title>
        <authorList>
            <person name="Rajewski A."/>
            <person name="Carter-House D."/>
            <person name="Stajich J."/>
            <person name="Litt A."/>
        </authorList>
    </citation>
    <scope>NUCLEOTIDE SEQUENCE [LARGE SCALE GENOMIC DNA]</scope>
    <source>
        <strain evidence="1">AR-01</strain>
    </source>
</reference>
<keyword evidence="2" id="KW-1185">Reference proteome</keyword>
<sequence>GSSFEVRVRSGVGIKIEVRVGLEVRFRVRVGVQDKIEVGSWGQSPVSGHCRVLGSRLGSKSGLRSWLNLGSGSRKGWILDLELNLGVVLGFKVGCGRGYLEFGVLSRGCVAIGSRFGIVSRVCVRLRVETWIKV</sequence>
<evidence type="ECO:0000313" key="1">
    <source>
        <dbReference type="EMBL" id="MCD7462182.1"/>
    </source>
</evidence>
<dbReference type="Proteomes" id="UP000823775">
    <property type="component" value="Unassembled WGS sequence"/>
</dbReference>
<feature type="non-terminal residue" evidence="1">
    <location>
        <position position="1"/>
    </location>
</feature>
<gene>
    <name evidence="1" type="ORF">HAX54_047945</name>
</gene>
<dbReference type="EMBL" id="JACEIK010000786">
    <property type="protein sequence ID" value="MCD7462182.1"/>
    <property type="molecule type" value="Genomic_DNA"/>
</dbReference>
<accession>A0ABS8SUX8</accession>
<comment type="caution">
    <text evidence="1">The sequence shown here is derived from an EMBL/GenBank/DDBJ whole genome shotgun (WGS) entry which is preliminary data.</text>
</comment>
<organism evidence="1 2">
    <name type="scientific">Datura stramonium</name>
    <name type="common">Jimsonweed</name>
    <name type="synonym">Common thornapple</name>
    <dbReference type="NCBI Taxonomy" id="4076"/>
    <lineage>
        <taxon>Eukaryota</taxon>
        <taxon>Viridiplantae</taxon>
        <taxon>Streptophyta</taxon>
        <taxon>Embryophyta</taxon>
        <taxon>Tracheophyta</taxon>
        <taxon>Spermatophyta</taxon>
        <taxon>Magnoliopsida</taxon>
        <taxon>eudicotyledons</taxon>
        <taxon>Gunneridae</taxon>
        <taxon>Pentapetalae</taxon>
        <taxon>asterids</taxon>
        <taxon>lamiids</taxon>
        <taxon>Solanales</taxon>
        <taxon>Solanaceae</taxon>
        <taxon>Solanoideae</taxon>
        <taxon>Datureae</taxon>
        <taxon>Datura</taxon>
    </lineage>
</organism>
<protein>
    <submittedName>
        <fullName evidence="1">Uncharacterized protein</fullName>
    </submittedName>
</protein>
<proteinExistence type="predicted"/>
<name>A0ABS8SUX8_DATST</name>